<evidence type="ECO:0000313" key="2">
    <source>
        <dbReference type="Proteomes" id="UP000789706"/>
    </source>
</evidence>
<dbReference type="AlphaFoldDB" id="A0A9N9H837"/>
<reference evidence="1" key="1">
    <citation type="submission" date="2021-06" db="EMBL/GenBank/DDBJ databases">
        <authorList>
            <person name="Kallberg Y."/>
            <person name="Tangrot J."/>
            <person name="Rosling A."/>
        </authorList>
    </citation>
    <scope>NUCLEOTIDE SEQUENCE</scope>
    <source>
        <strain evidence="1">AZ414A</strain>
    </source>
</reference>
<dbReference type="Proteomes" id="UP000789706">
    <property type="component" value="Unassembled WGS sequence"/>
</dbReference>
<keyword evidence="2" id="KW-1185">Reference proteome</keyword>
<feature type="non-terminal residue" evidence="1">
    <location>
        <position position="95"/>
    </location>
</feature>
<dbReference type="EMBL" id="CAJVPK010008363">
    <property type="protein sequence ID" value="CAG8660500.1"/>
    <property type="molecule type" value="Genomic_DNA"/>
</dbReference>
<protein>
    <submittedName>
        <fullName evidence="1">10582_t:CDS:1</fullName>
    </submittedName>
</protein>
<evidence type="ECO:0000313" key="1">
    <source>
        <dbReference type="EMBL" id="CAG8660500.1"/>
    </source>
</evidence>
<proteinExistence type="predicted"/>
<name>A0A9N9H837_9GLOM</name>
<sequence>QSLSTDAALVQIPNILQHSILYSGCNKHDNIRSGCSQLSHHFSSRVMIFAANSKSSYLDQNCARYSKLFSELIISNIAREIFELSLSLCQGSTIG</sequence>
<accession>A0A9N9H837</accession>
<comment type="caution">
    <text evidence="1">The sequence shown here is derived from an EMBL/GenBank/DDBJ whole genome shotgun (WGS) entry which is preliminary data.</text>
</comment>
<organism evidence="1 2">
    <name type="scientific">Diversispora eburnea</name>
    <dbReference type="NCBI Taxonomy" id="1213867"/>
    <lineage>
        <taxon>Eukaryota</taxon>
        <taxon>Fungi</taxon>
        <taxon>Fungi incertae sedis</taxon>
        <taxon>Mucoromycota</taxon>
        <taxon>Glomeromycotina</taxon>
        <taxon>Glomeromycetes</taxon>
        <taxon>Diversisporales</taxon>
        <taxon>Diversisporaceae</taxon>
        <taxon>Diversispora</taxon>
    </lineage>
</organism>
<feature type="non-terminal residue" evidence="1">
    <location>
        <position position="1"/>
    </location>
</feature>
<gene>
    <name evidence="1" type="ORF">DEBURN_LOCUS11742</name>
</gene>